<dbReference type="Proteomes" id="UP000706891">
    <property type="component" value="Unassembled WGS sequence"/>
</dbReference>
<dbReference type="Gene3D" id="1.10.30.50">
    <property type="match status" value="1"/>
</dbReference>
<name>A0A938WQP7_9BACT</name>
<dbReference type="AlphaFoldDB" id="A0A938WQP7"/>
<dbReference type="RefSeq" id="WP_205102772.1">
    <property type="nucleotide sequence ID" value="NZ_JACJJG010000001.1"/>
</dbReference>
<reference evidence="1" key="1">
    <citation type="submission" date="2020-08" db="EMBL/GenBank/DDBJ databases">
        <authorList>
            <person name="Cejkova D."/>
            <person name="Kubasova T."/>
            <person name="Jahodarova E."/>
            <person name="Rychlik I."/>
        </authorList>
    </citation>
    <scope>NUCLEOTIDE SEQUENCE</scope>
    <source>
        <strain evidence="1">An824</strain>
    </source>
</reference>
<comment type="caution">
    <text evidence="1">The sequence shown here is derived from an EMBL/GenBank/DDBJ whole genome shotgun (WGS) entry which is preliminary data.</text>
</comment>
<protein>
    <submittedName>
        <fullName evidence="1">HNH endonuclease</fullName>
    </submittedName>
</protein>
<keyword evidence="1" id="KW-0378">Hydrolase</keyword>
<dbReference type="EMBL" id="JACJJG010000001">
    <property type="protein sequence ID" value="MBM6672348.1"/>
    <property type="molecule type" value="Genomic_DNA"/>
</dbReference>
<evidence type="ECO:0000313" key="2">
    <source>
        <dbReference type="Proteomes" id="UP000706891"/>
    </source>
</evidence>
<evidence type="ECO:0000313" key="1">
    <source>
        <dbReference type="EMBL" id="MBM6672348.1"/>
    </source>
</evidence>
<dbReference type="CDD" id="cd00085">
    <property type="entry name" value="HNHc"/>
    <property type="match status" value="1"/>
</dbReference>
<organism evidence="1 2">
    <name type="scientific">Marseilla massiliensis</name>
    <dbReference type="NCBI Taxonomy" id="1841864"/>
    <lineage>
        <taxon>Bacteria</taxon>
        <taxon>Pseudomonadati</taxon>
        <taxon>Bacteroidota</taxon>
        <taxon>Bacteroidia</taxon>
        <taxon>Bacteroidales</taxon>
        <taxon>Prevotellaceae</taxon>
        <taxon>Marseilla</taxon>
    </lineage>
</organism>
<keyword evidence="1" id="KW-0540">Nuclease</keyword>
<reference evidence="1" key="2">
    <citation type="journal article" date="2021" name="Sci. Rep.">
        <title>The distribution of antibiotic resistance genes in chicken gut microbiota commensals.</title>
        <authorList>
            <person name="Juricova H."/>
            <person name="Matiasovicova J."/>
            <person name="Kubasova T."/>
            <person name="Cejkova D."/>
            <person name="Rychlik I."/>
        </authorList>
    </citation>
    <scope>NUCLEOTIDE SEQUENCE</scope>
    <source>
        <strain evidence="1">An824</strain>
    </source>
</reference>
<keyword evidence="2" id="KW-1185">Reference proteome</keyword>
<dbReference type="GO" id="GO:0004519">
    <property type="term" value="F:endonuclease activity"/>
    <property type="evidence" value="ECO:0007669"/>
    <property type="project" value="UniProtKB-KW"/>
</dbReference>
<accession>A0A938WQP7</accession>
<proteinExistence type="predicted"/>
<gene>
    <name evidence="1" type="ORF">H6A34_00370</name>
</gene>
<sequence>MINFKHYSEDAFTLYKDAVERKTGHGKDGLKRIEEKVKSAYDSYDSAFGQKHVHTLLPSDLFSEEEKELLEGMFDSDNKIVRTIRKWIDANNNRTYLNRCPYCTLNAANTTEHILPKSFYEEFAVHALNLIPCCSECNSKKGDTFKDRSGNPLFLNFYYDILPKKQYLFVDLSFDGKGVVNFNYRLDNINHIDVRLFYLICRHYEKLDLLKRFKTKAISEYPEIENSLRAFWPHGNIDAFMANLKMKALLDAKSYGYNYWKVVLYLALADSNDYKAYLDGIKKRR</sequence>
<keyword evidence="1" id="KW-0255">Endonuclease</keyword>
<dbReference type="InterPro" id="IPR003615">
    <property type="entry name" value="HNH_nuc"/>
</dbReference>